<name>A0A2N5TZT5_9BASI</name>
<comment type="caution">
    <text evidence="1">The sequence shown here is derived from an EMBL/GenBank/DDBJ whole genome shotgun (WGS) entry which is preliminary data.</text>
</comment>
<proteinExistence type="predicted"/>
<dbReference type="OrthoDB" id="10637521at2759"/>
<keyword evidence="2" id="KW-1185">Reference proteome</keyword>
<evidence type="ECO:0000313" key="1">
    <source>
        <dbReference type="EMBL" id="PLW30948.1"/>
    </source>
</evidence>
<organism evidence="1 2">
    <name type="scientific">Puccinia coronata f. sp. avenae</name>
    <dbReference type="NCBI Taxonomy" id="200324"/>
    <lineage>
        <taxon>Eukaryota</taxon>
        <taxon>Fungi</taxon>
        <taxon>Dikarya</taxon>
        <taxon>Basidiomycota</taxon>
        <taxon>Pucciniomycotina</taxon>
        <taxon>Pucciniomycetes</taxon>
        <taxon>Pucciniales</taxon>
        <taxon>Pucciniaceae</taxon>
        <taxon>Puccinia</taxon>
    </lineage>
</organism>
<protein>
    <submittedName>
        <fullName evidence="1">Uncharacterized protein</fullName>
    </submittedName>
</protein>
<gene>
    <name evidence="1" type="ORF">PCANC_26691</name>
</gene>
<dbReference type="Proteomes" id="UP000235388">
    <property type="component" value="Unassembled WGS sequence"/>
</dbReference>
<sequence>MFLTPPSIQDGLVAFPTLHICCLAVQFAFHRGPALKEEALVVELTQGEAVADIVQAEPEKILQNTPRSYAPQNLNTTELRKRSQFGRQKQPTKLDYSLHGTKSPNIAELIKFSVGIVARSTGLQVRRDGSRRLEASGLRRSGVLEITVNQLTAAIFTFSAICSFTVLGSVLTGAKLLFITLARLILPDDLRPEPFNPSSRNVANYLLADSSRQPRALELPAVRELSASR</sequence>
<accession>A0A2N5TZT5</accession>
<reference evidence="1 2" key="1">
    <citation type="submission" date="2017-11" db="EMBL/GenBank/DDBJ databases">
        <title>De novo assembly and phasing of dikaryotic genomes from two isolates of Puccinia coronata f. sp. avenae, the causal agent of oat crown rust.</title>
        <authorList>
            <person name="Miller M.E."/>
            <person name="Zhang Y."/>
            <person name="Omidvar V."/>
            <person name="Sperschneider J."/>
            <person name="Schwessinger B."/>
            <person name="Raley C."/>
            <person name="Palmer J.M."/>
            <person name="Garnica D."/>
            <person name="Upadhyaya N."/>
            <person name="Rathjen J."/>
            <person name="Taylor J.M."/>
            <person name="Park R.F."/>
            <person name="Dodds P.N."/>
            <person name="Hirsch C.D."/>
            <person name="Kianian S.F."/>
            <person name="Figueroa M."/>
        </authorList>
    </citation>
    <scope>NUCLEOTIDE SEQUENCE [LARGE SCALE GENOMIC DNA]</scope>
    <source>
        <strain evidence="1">12NC29</strain>
    </source>
</reference>
<dbReference type="EMBL" id="PGCJ01000361">
    <property type="protein sequence ID" value="PLW30948.1"/>
    <property type="molecule type" value="Genomic_DNA"/>
</dbReference>
<dbReference type="STRING" id="200324.A0A2N5TZT5"/>
<dbReference type="AlphaFoldDB" id="A0A2N5TZT5"/>
<evidence type="ECO:0000313" key="2">
    <source>
        <dbReference type="Proteomes" id="UP000235388"/>
    </source>
</evidence>